<feature type="compositionally biased region" description="Basic and acidic residues" evidence="1">
    <location>
        <begin position="1"/>
        <end position="10"/>
    </location>
</feature>
<protein>
    <submittedName>
        <fullName evidence="2">Uncharacterized protein</fullName>
    </submittedName>
</protein>
<dbReference type="AlphaFoldDB" id="A0A6G1LCK3"/>
<reference evidence="2" key="1">
    <citation type="journal article" date="2020" name="Stud. Mycol.">
        <title>101 Dothideomycetes genomes: a test case for predicting lifestyles and emergence of pathogens.</title>
        <authorList>
            <person name="Haridas S."/>
            <person name="Albert R."/>
            <person name="Binder M."/>
            <person name="Bloem J."/>
            <person name="Labutti K."/>
            <person name="Salamov A."/>
            <person name="Andreopoulos B."/>
            <person name="Baker S."/>
            <person name="Barry K."/>
            <person name="Bills G."/>
            <person name="Bluhm B."/>
            <person name="Cannon C."/>
            <person name="Castanera R."/>
            <person name="Culley D."/>
            <person name="Daum C."/>
            <person name="Ezra D."/>
            <person name="Gonzalez J."/>
            <person name="Henrissat B."/>
            <person name="Kuo A."/>
            <person name="Liang C."/>
            <person name="Lipzen A."/>
            <person name="Lutzoni F."/>
            <person name="Magnuson J."/>
            <person name="Mondo S."/>
            <person name="Nolan M."/>
            <person name="Ohm R."/>
            <person name="Pangilinan J."/>
            <person name="Park H.-J."/>
            <person name="Ramirez L."/>
            <person name="Alfaro M."/>
            <person name="Sun H."/>
            <person name="Tritt A."/>
            <person name="Yoshinaga Y."/>
            <person name="Zwiers L.-H."/>
            <person name="Turgeon B."/>
            <person name="Goodwin S."/>
            <person name="Spatafora J."/>
            <person name="Crous P."/>
            <person name="Grigoriev I."/>
        </authorList>
    </citation>
    <scope>NUCLEOTIDE SEQUENCE</scope>
    <source>
        <strain evidence="2">CBS 116005</strain>
    </source>
</reference>
<feature type="region of interest" description="Disordered" evidence="1">
    <location>
        <begin position="1"/>
        <end position="31"/>
    </location>
</feature>
<evidence type="ECO:0000313" key="3">
    <source>
        <dbReference type="Proteomes" id="UP000799436"/>
    </source>
</evidence>
<dbReference type="EMBL" id="ML995825">
    <property type="protein sequence ID" value="KAF2770576.1"/>
    <property type="molecule type" value="Genomic_DNA"/>
</dbReference>
<evidence type="ECO:0000313" key="2">
    <source>
        <dbReference type="EMBL" id="KAF2770576.1"/>
    </source>
</evidence>
<accession>A0A6G1LCK3</accession>
<keyword evidence="3" id="KW-1185">Reference proteome</keyword>
<dbReference type="Proteomes" id="UP000799436">
    <property type="component" value="Unassembled WGS sequence"/>
</dbReference>
<feature type="compositionally biased region" description="Polar residues" evidence="1">
    <location>
        <begin position="13"/>
        <end position="22"/>
    </location>
</feature>
<gene>
    <name evidence="2" type="ORF">EJ03DRAFT_335529</name>
</gene>
<evidence type="ECO:0000256" key="1">
    <source>
        <dbReference type="SAM" id="MobiDB-lite"/>
    </source>
</evidence>
<name>A0A6G1LCK3_9PEZI</name>
<organism evidence="2 3">
    <name type="scientific">Teratosphaeria nubilosa</name>
    <dbReference type="NCBI Taxonomy" id="161662"/>
    <lineage>
        <taxon>Eukaryota</taxon>
        <taxon>Fungi</taxon>
        <taxon>Dikarya</taxon>
        <taxon>Ascomycota</taxon>
        <taxon>Pezizomycotina</taxon>
        <taxon>Dothideomycetes</taxon>
        <taxon>Dothideomycetidae</taxon>
        <taxon>Mycosphaerellales</taxon>
        <taxon>Teratosphaeriaceae</taxon>
        <taxon>Teratosphaeria</taxon>
    </lineage>
</organism>
<dbReference type="OrthoDB" id="10406884at2759"/>
<sequence>MASLKRKEPHGNCPQTEGNHSPQAPGRTHRPLESYSAPEVVWMYLSVTTRGDVSLEYQALNALAKYFFATSAHFSNEHFSEVLGIVYADLPKHQTGPLCPRAKLRRACRAIFAVRLPWGHSENKLAFELLLQQCLHVGGTDFCIDKTCSQSLEEGRRVNAGDDRSGVLAQGR</sequence>
<proteinExistence type="predicted"/>